<comment type="caution">
    <text evidence="1">The sequence shown here is derived from an EMBL/GenBank/DDBJ whole genome shotgun (WGS) entry which is preliminary data.</text>
</comment>
<keyword evidence="2" id="KW-1185">Reference proteome</keyword>
<dbReference type="HOGENOM" id="CLU_3237838_0_0_10"/>
<gene>
    <name evidence="1" type="ORF">HMPREF9151_01844</name>
</gene>
<evidence type="ECO:0000313" key="1">
    <source>
        <dbReference type="EMBL" id="EKX98889.1"/>
    </source>
</evidence>
<proteinExistence type="predicted"/>
<sequence length="43" mass="4789">MARISVKTASKDPKITNEAVETRVLPTGRLISNHFKSSNLYIT</sequence>
<organism evidence="1 2">
    <name type="scientific">Hoylesella saccharolytica F0055</name>
    <dbReference type="NCBI Taxonomy" id="1127699"/>
    <lineage>
        <taxon>Bacteria</taxon>
        <taxon>Pseudomonadati</taxon>
        <taxon>Bacteroidota</taxon>
        <taxon>Bacteroidia</taxon>
        <taxon>Bacteroidales</taxon>
        <taxon>Prevotellaceae</taxon>
        <taxon>Hoylesella</taxon>
    </lineage>
</organism>
<dbReference type="AlphaFoldDB" id="L1N6K7"/>
<dbReference type="STRING" id="1127699.HMPREF9151_01844"/>
<evidence type="ECO:0000313" key="2">
    <source>
        <dbReference type="Proteomes" id="UP000010433"/>
    </source>
</evidence>
<dbReference type="Proteomes" id="UP000010433">
    <property type="component" value="Unassembled WGS sequence"/>
</dbReference>
<reference evidence="1 2" key="1">
    <citation type="submission" date="2012-05" db="EMBL/GenBank/DDBJ databases">
        <authorList>
            <person name="Weinstock G."/>
            <person name="Sodergren E."/>
            <person name="Lobos E.A."/>
            <person name="Fulton L."/>
            <person name="Fulton R."/>
            <person name="Courtney L."/>
            <person name="Fronick C."/>
            <person name="O'Laughlin M."/>
            <person name="Godfrey J."/>
            <person name="Wilson R.M."/>
            <person name="Miner T."/>
            <person name="Farmer C."/>
            <person name="Delehaunty K."/>
            <person name="Cordes M."/>
            <person name="Minx P."/>
            <person name="Tomlinson C."/>
            <person name="Chen J."/>
            <person name="Wollam A."/>
            <person name="Pepin K.H."/>
            <person name="Bhonagiri V."/>
            <person name="Zhang X."/>
            <person name="Suruliraj S."/>
            <person name="Warren W."/>
            <person name="Mitreva M."/>
            <person name="Mardis E.R."/>
            <person name="Wilson R.K."/>
        </authorList>
    </citation>
    <scope>NUCLEOTIDE SEQUENCE [LARGE SCALE GENOMIC DNA]</scope>
    <source>
        <strain evidence="1 2">F0055</strain>
    </source>
</reference>
<protein>
    <submittedName>
        <fullName evidence="1">Uncharacterized protein</fullName>
    </submittedName>
</protein>
<accession>L1N6K7</accession>
<dbReference type="EMBL" id="AMEP01000107">
    <property type="protein sequence ID" value="EKX98889.1"/>
    <property type="molecule type" value="Genomic_DNA"/>
</dbReference>
<name>L1N6K7_9BACT</name>